<dbReference type="EMBL" id="JAXAFO010000009">
    <property type="protein sequence ID" value="MDX6849097.1"/>
    <property type="molecule type" value="Genomic_DNA"/>
</dbReference>
<dbReference type="InterPro" id="IPR045179">
    <property type="entry name" value="YgfZ/GcvT"/>
</dbReference>
<keyword evidence="2" id="KW-1185">Reference proteome</keyword>
<dbReference type="PANTHER" id="PTHR22602">
    <property type="entry name" value="TRANSFERASE CAF17, MITOCHONDRIAL-RELATED"/>
    <property type="match status" value="1"/>
</dbReference>
<name>A0ABU4RW55_9GAMM</name>
<evidence type="ECO:0008006" key="3">
    <source>
        <dbReference type="Google" id="ProtNLM"/>
    </source>
</evidence>
<organism evidence="1 2">
    <name type="scientific">Gilvimarinus gilvus</name>
    <dbReference type="NCBI Taxonomy" id="3058038"/>
    <lineage>
        <taxon>Bacteria</taxon>
        <taxon>Pseudomonadati</taxon>
        <taxon>Pseudomonadota</taxon>
        <taxon>Gammaproteobacteria</taxon>
        <taxon>Cellvibrionales</taxon>
        <taxon>Cellvibrionaceae</taxon>
        <taxon>Gilvimarinus</taxon>
    </lineage>
</organism>
<dbReference type="Proteomes" id="UP001273505">
    <property type="component" value="Unassembled WGS sequence"/>
</dbReference>
<dbReference type="InterPro" id="IPR017703">
    <property type="entry name" value="YgfZ/GCV_T_CS"/>
</dbReference>
<dbReference type="Gene3D" id="3.30.70.1630">
    <property type="match status" value="1"/>
</dbReference>
<dbReference type="NCBIfam" id="TIGR03317">
    <property type="entry name" value="ygfZ_signature"/>
    <property type="match status" value="1"/>
</dbReference>
<dbReference type="InterPro" id="IPR029043">
    <property type="entry name" value="GcvT/YgfZ_C"/>
</dbReference>
<protein>
    <recommendedName>
        <fullName evidence="3">Aminomethyltransferase folate-binding domain-containing protein</fullName>
    </recommendedName>
</protein>
<accession>A0ABU4RW55</accession>
<dbReference type="PANTHER" id="PTHR22602:SF0">
    <property type="entry name" value="TRANSFERASE CAF17, MITOCHONDRIAL-RELATED"/>
    <property type="match status" value="1"/>
</dbReference>
<dbReference type="SUPFAM" id="SSF103025">
    <property type="entry name" value="Folate-binding domain"/>
    <property type="match status" value="1"/>
</dbReference>
<dbReference type="RefSeq" id="WP_302722709.1">
    <property type="nucleotide sequence ID" value="NZ_JAULRU010000569.1"/>
</dbReference>
<gene>
    <name evidence="1" type="ORF">SCD92_06985</name>
</gene>
<sequence>MSHWQAFLEDQGAHIYPDGAADFPPDDTSPNALCHLGTSTLVTVTGPDAIKFLQGQVTCDLRELTPMRWLRGAQCNLKGRVTTSFAVAQLDQDTLLLRCATDLVEPFVKGLEKYAVFSKVTIRPAPDWHVIGVCGINSAEVLAETTGLRTSEAGGLAINEQALALQHNAELIEVWVHDNQAQPLWQQLTSCCSRAPTHCWLRGQIDAGCAEISAATSELFTPQDLNYPELGAVSFKKGCYTGQEVVARLHYKGKLKKHLYPIEFAADTSPAPGCELADESGKSRGHLVQAAPVQDTLYRGLAVLPDDESVPLYIGKQPQRALRLKLPYDINS</sequence>
<dbReference type="SUPFAM" id="SSF101790">
    <property type="entry name" value="Aminomethyltransferase beta-barrel domain"/>
    <property type="match status" value="1"/>
</dbReference>
<dbReference type="Gene3D" id="2.40.30.160">
    <property type="match status" value="1"/>
</dbReference>
<evidence type="ECO:0000313" key="1">
    <source>
        <dbReference type="EMBL" id="MDX6849097.1"/>
    </source>
</evidence>
<evidence type="ECO:0000313" key="2">
    <source>
        <dbReference type="Proteomes" id="UP001273505"/>
    </source>
</evidence>
<dbReference type="Gene3D" id="3.30.70.1400">
    <property type="entry name" value="Aminomethyltransferase beta-barrel domains"/>
    <property type="match status" value="1"/>
</dbReference>
<proteinExistence type="predicted"/>
<reference evidence="1 2" key="1">
    <citation type="submission" date="2023-11" db="EMBL/GenBank/DDBJ databases">
        <title>Gilvimarinus fulvus sp. nov., isolated from the surface of Kelp.</title>
        <authorList>
            <person name="Sun Y.Y."/>
            <person name="Gong Y."/>
            <person name="Du Z.J."/>
        </authorList>
    </citation>
    <scope>NUCLEOTIDE SEQUENCE [LARGE SCALE GENOMIC DNA]</scope>
    <source>
        <strain evidence="1 2">SDUM040013</strain>
    </source>
</reference>
<comment type="caution">
    <text evidence="1">The sequence shown here is derived from an EMBL/GenBank/DDBJ whole genome shotgun (WGS) entry which is preliminary data.</text>
</comment>